<evidence type="ECO:0000256" key="1">
    <source>
        <dbReference type="ARBA" id="ARBA00004370"/>
    </source>
</evidence>
<dbReference type="STRING" id="583355.Caka_2180"/>
<dbReference type="InterPro" id="IPR000184">
    <property type="entry name" value="Bac_surfAg_D15"/>
</dbReference>
<dbReference type="RefSeq" id="WP_013043920.1">
    <property type="nucleotide sequence ID" value="NC_014008.1"/>
</dbReference>
<comment type="subcellular location">
    <subcellularLocation>
        <location evidence="1">Membrane</location>
    </subcellularLocation>
</comment>
<dbReference type="Gene3D" id="2.40.160.50">
    <property type="entry name" value="membrane protein fhac: a member of the omp85/tpsb transporter family"/>
    <property type="match status" value="1"/>
</dbReference>
<sequence>MSLLRLTCLFGALLLSTQHAAIALSPGDLLDPEDQSPDVSPVLDNPWGFLPLALPITEPAVGIGVVAAPLFIRAHGANDEGKPLRPDMFGGGGLITDNKTKGLFAFHSGNFLDHRLRTTSALFDTAINLDFYSVGGDPSEDEGRGYTIEASGLTVGGMYQLGKSDWWAGSSFIYSNTRAIRRTGRPIDEIDDVEPTQLGIINVKFQYSTLNNFFTPTAGHDWSFESDIASPLYGSDDVWQKYKISGVNYWQLDSESNWVFGLKAQGAYAMNEPPFYLNPFVQLRGVPAMRYQGEIVADAEFELRYQILNRWSILGFGGVGFTWNDTSSGQVYRQDVIAGGLGFRYLLARKYGMHAGLDFGVSDRSGTAVYIQFGTAWLRF</sequence>
<proteinExistence type="predicted"/>
<name>D5EM38_CORAD</name>
<dbReference type="KEGG" id="caa:Caka_2180"/>
<dbReference type="Pfam" id="PF01103">
    <property type="entry name" value="Omp85"/>
    <property type="match status" value="1"/>
</dbReference>
<feature type="domain" description="Bacterial surface antigen (D15)" evidence="4">
    <location>
        <begin position="97"/>
        <end position="269"/>
    </location>
</feature>
<keyword evidence="2" id="KW-0472">Membrane</keyword>
<dbReference type="HOGENOM" id="CLU_046092_2_0_0"/>
<keyword evidence="3" id="KW-0732">Signal</keyword>
<dbReference type="eggNOG" id="COG4775">
    <property type="taxonomic scope" value="Bacteria"/>
</dbReference>
<dbReference type="GO" id="GO:0019867">
    <property type="term" value="C:outer membrane"/>
    <property type="evidence" value="ECO:0007669"/>
    <property type="project" value="InterPro"/>
</dbReference>
<feature type="signal peptide" evidence="3">
    <location>
        <begin position="1"/>
        <end position="20"/>
    </location>
</feature>
<feature type="chain" id="PRO_5003070807" description="Bacterial surface antigen (D15) domain-containing protein" evidence="3">
    <location>
        <begin position="21"/>
        <end position="380"/>
    </location>
</feature>
<evidence type="ECO:0000259" key="4">
    <source>
        <dbReference type="Pfam" id="PF01103"/>
    </source>
</evidence>
<protein>
    <recommendedName>
        <fullName evidence="4">Bacterial surface antigen (D15) domain-containing protein</fullName>
    </recommendedName>
</protein>
<evidence type="ECO:0000313" key="5">
    <source>
        <dbReference type="EMBL" id="ADE55198.1"/>
    </source>
</evidence>
<evidence type="ECO:0000256" key="3">
    <source>
        <dbReference type="SAM" id="SignalP"/>
    </source>
</evidence>
<dbReference type="EMBL" id="CP001998">
    <property type="protein sequence ID" value="ADE55198.1"/>
    <property type="molecule type" value="Genomic_DNA"/>
</dbReference>
<organism evidence="5 6">
    <name type="scientific">Coraliomargarita akajimensis (strain DSM 45221 / IAM 15411 / JCM 23193 / KCTC 12865 / 04OKA010-24)</name>
    <dbReference type="NCBI Taxonomy" id="583355"/>
    <lineage>
        <taxon>Bacteria</taxon>
        <taxon>Pseudomonadati</taxon>
        <taxon>Verrucomicrobiota</taxon>
        <taxon>Opitutia</taxon>
        <taxon>Puniceicoccales</taxon>
        <taxon>Coraliomargaritaceae</taxon>
        <taxon>Coraliomargarita</taxon>
    </lineage>
</organism>
<reference evidence="5 6" key="1">
    <citation type="journal article" date="2010" name="Stand. Genomic Sci.">
        <title>Complete genome sequence of Coraliomargarita akajimensis type strain (04OKA010-24).</title>
        <authorList>
            <person name="Mavromatis K."/>
            <person name="Abt B."/>
            <person name="Brambilla E."/>
            <person name="Lapidus A."/>
            <person name="Copeland A."/>
            <person name="Deshpande S."/>
            <person name="Nolan M."/>
            <person name="Lucas S."/>
            <person name="Tice H."/>
            <person name="Cheng J.F."/>
            <person name="Han C."/>
            <person name="Detter J.C."/>
            <person name="Woyke T."/>
            <person name="Goodwin L."/>
            <person name="Pitluck S."/>
            <person name="Held B."/>
            <person name="Brettin T."/>
            <person name="Tapia R."/>
            <person name="Ivanova N."/>
            <person name="Mikhailova N."/>
            <person name="Pati A."/>
            <person name="Liolios K."/>
            <person name="Chen A."/>
            <person name="Palaniappan K."/>
            <person name="Land M."/>
            <person name="Hauser L."/>
            <person name="Chang Y.J."/>
            <person name="Jeffries C.D."/>
            <person name="Rohde M."/>
            <person name="Goker M."/>
            <person name="Bristow J."/>
            <person name="Eisen J.A."/>
            <person name="Markowitz V."/>
            <person name="Hugenholtz P."/>
            <person name="Klenk H.P."/>
            <person name="Kyrpides N.C."/>
        </authorList>
    </citation>
    <scope>NUCLEOTIDE SEQUENCE [LARGE SCALE GENOMIC DNA]</scope>
    <source>
        <strain evidence="6">DSM 45221 / IAM 15411 / JCM 23193 / KCTC 12865</strain>
    </source>
</reference>
<dbReference type="AlphaFoldDB" id="D5EM38"/>
<evidence type="ECO:0000256" key="2">
    <source>
        <dbReference type="ARBA" id="ARBA00023136"/>
    </source>
</evidence>
<accession>D5EM38</accession>
<keyword evidence="6" id="KW-1185">Reference proteome</keyword>
<evidence type="ECO:0000313" key="6">
    <source>
        <dbReference type="Proteomes" id="UP000000925"/>
    </source>
</evidence>
<dbReference type="OrthoDB" id="9771071at2"/>
<dbReference type="Proteomes" id="UP000000925">
    <property type="component" value="Chromosome"/>
</dbReference>
<gene>
    <name evidence="5" type="ordered locus">Caka_2180</name>
</gene>